<dbReference type="InterPro" id="IPR006390">
    <property type="entry name" value="DHP_synth_dom"/>
</dbReference>
<accession>A0A069CXT2</accession>
<protein>
    <recommendedName>
        <fullName evidence="4">dihydropteroate synthase</fullName>
        <ecNumber evidence="4">2.5.1.15</ecNumber>
    </recommendedName>
</protein>
<proteinExistence type="predicted"/>
<sequence length="300" mass="33584">MPDNSLFLQEPNFKFVQMESTFSKYINVNGHLLDLSVPRVMGILNVTPDSFYAGSRQQTETDIATRARQILDEGACIIDIGAYSSRPDAQHISAAEEMSRLRTGLEIIRRNHPDAIISVDTFRADVAEMCVTEYGVAIINDIAGGEMDDQMFQTVARLNVPYIMMHMKGTPQNMQKNPHYDNLVKEVFLYFARKVEQLRAMGVKDMILDPGFGFGKTVDHNYELMAYLADFRIFELPLLVGVSRKSMITKLLGITADEALNGTTVLHAVSLMKGADILRVHDVKAAVEAVKLVTKVQSYE</sequence>
<evidence type="ECO:0000256" key="6">
    <source>
        <dbReference type="ARBA" id="ARBA00022723"/>
    </source>
</evidence>
<name>A0A069CXT2_9BACE</name>
<dbReference type="PROSITE" id="PS50972">
    <property type="entry name" value="PTERIN_BINDING"/>
    <property type="match status" value="1"/>
</dbReference>
<dbReference type="PROSITE" id="PS00793">
    <property type="entry name" value="DHPS_2"/>
    <property type="match status" value="1"/>
</dbReference>
<evidence type="ECO:0000256" key="2">
    <source>
        <dbReference type="ARBA" id="ARBA00001946"/>
    </source>
</evidence>
<evidence type="ECO:0000256" key="8">
    <source>
        <dbReference type="ARBA" id="ARBA00022909"/>
    </source>
</evidence>
<dbReference type="InterPro" id="IPR000489">
    <property type="entry name" value="Pterin-binding_dom"/>
</dbReference>
<evidence type="ECO:0000256" key="5">
    <source>
        <dbReference type="ARBA" id="ARBA00022679"/>
    </source>
</evidence>
<keyword evidence="6" id="KW-0479">Metal-binding</keyword>
<dbReference type="GO" id="GO:0046872">
    <property type="term" value="F:metal ion binding"/>
    <property type="evidence" value="ECO:0007669"/>
    <property type="project" value="UniProtKB-KW"/>
</dbReference>
<keyword evidence="8" id="KW-0289">Folate biosynthesis</keyword>
<evidence type="ECO:0000313" key="10">
    <source>
        <dbReference type="EMBL" id="GAK35037.1"/>
    </source>
</evidence>
<dbReference type="AlphaFoldDB" id="A0A069CXT2"/>
<evidence type="ECO:0000256" key="7">
    <source>
        <dbReference type="ARBA" id="ARBA00022842"/>
    </source>
</evidence>
<dbReference type="Gene3D" id="3.20.20.20">
    <property type="entry name" value="Dihydropteroate synthase-like"/>
    <property type="match status" value="1"/>
</dbReference>
<comment type="pathway">
    <text evidence="3">Cofactor biosynthesis; tetrahydrofolate biosynthesis; 7,8-dihydrofolate from 2-amino-4-hydroxy-6-hydroxymethyl-7,8-dihydropteridine diphosphate and 4-aminobenzoate: step 1/2.</text>
</comment>
<organism evidence="10 11">
    <name type="scientific">Bacteroides graminisolvens DSM 19988 = JCM 15093</name>
    <dbReference type="NCBI Taxonomy" id="1121097"/>
    <lineage>
        <taxon>Bacteria</taxon>
        <taxon>Pseudomonadati</taxon>
        <taxon>Bacteroidota</taxon>
        <taxon>Bacteroidia</taxon>
        <taxon>Bacteroidales</taxon>
        <taxon>Bacteroidaceae</taxon>
        <taxon>Bacteroides</taxon>
    </lineage>
</organism>
<comment type="cofactor">
    <cofactor evidence="2">
        <name>Mg(2+)</name>
        <dbReference type="ChEBI" id="CHEBI:18420"/>
    </cofactor>
</comment>
<gene>
    <name evidence="10" type="ORF">JCM15093_112</name>
</gene>
<evidence type="ECO:0000256" key="1">
    <source>
        <dbReference type="ARBA" id="ARBA00000012"/>
    </source>
</evidence>
<comment type="catalytic activity">
    <reaction evidence="1">
        <text>(7,8-dihydropterin-6-yl)methyl diphosphate + 4-aminobenzoate = 7,8-dihydropteroate + diphosphate</text>
        <dbReference type="Rhea" id="RHEA:19949"/>
        <dbReference type="ChEBI" id="CHEBI:17836"/>
        <dbReference type="ChEBI" id="CHEBI:17839"/>
        <dbReference type="ChEBI" id="CHEBI:33019"/>
        <dbReference type="ChEBI" id="CHEBI:72950"/>
        <dbReference type="EC" id="2.5.1.15"/>
    </reaction>
</comment>
<keyword evidence="11" id="KW-1185">Reference proteome</keyword>
<dbReference type="EC" id="2.5.1.15" evidence="4"/>
<dbReference type="GO" id="GO:0004156">
    <property type="term" value="F:dihydropteroate synthase activity"/>
    <property type="evidence" value="ECO:0007669"/>
    <property type="project" value="UniProtKB-EC"/>
</dbReference>
<keyword evidence="7" id="KW-0460">Magnesium</keyword>
<dbReference type="GO" id="GO:0046656">
    <property type="term" value="P:folic acid biosynthetic process"/>
    <property type="evidence" value="ECO:0007669"/>
    <property type="project" value="UniProtKB-KW"/>
</dbReference>
<dbReference type="CDD" id="cd00739">
    <property type="entry name" value="DHPS"/>
    <property type="match status" value="1"/>
</dbReference>
<dbReference type="Pfam" id="PF00809">
    <property type="entry name" value="Pterin_bind"/>
    <property type="match status" value="1"/>
</dbReference>
<dbReference type="SUPFAM" id="SSF51717">
    <property type="entry name" value="Dihydropteroate synthetase-like"/>
    <property type="match status" value="1"/>
</dbReference>
<dbReference type="GO" id="GO:0005829">
    <property type="term" value="C:cytosol"/>
    <property type="evidence" value="ECO:0007669"/>
    <property type="project" value="TreeGrafter"/>
</dbReference>
<evidence type="ECO:0000256" key="4">
    <source>
        <dbReference type="ARBA" id="ARBA00012458"/>
    </source>
</evidence>
<evidence type="ECO:0000256" key="3">
    <source>
        <dbReference type="ARBA" id="ARBA00004763"/>
    </source>
</evidence>
<dbReference type="Proteomes" id="UP000027601">
    <property type="component" value="Unassembled WGS sequence"/>
</dbReference>
<dbReference type="PANTHER" id="PTHR20941">
    <property type="entry name" value="FOLATE SYNTHESIS PROTEINS"/>
    <property type="match status" value="1"/>
</dbReference>
<dbReference type="eggNOG" id="COG0294">
    <property type="taxonomic scope" value="Bacteria"/>
</dbReference>
<dbReference type="EMBL" id="BAJS01000001">
    <property type="protein sequence ID" value="GAK35037.1"/>
    <property type="molecule type" value="Genomic_DNA"/>
</dbReference>
<dbReference type="GO" id="GO:0046654">
    <property type="term" value="P:tetrahydrofolate biosynthetic process"/>
    <property type="evidence" value="ECO:0007669"/>
    <property type="project" value="TreeGrafter"/>
</dbReference>
<comment type="caution">
    <text evidence="10">The sequence shown here is derived from an EMBL/GenBank/DDBJ whole genome shotgun (WGS) entry which is preliminary data.</text>
</comment>
<feature type="domain" description="Pterin-binding" evidence="9">
    <location>
        <begin position="38"/>
        <end position="291"/>
    </location>
</feature>
<dbReference type="PANTHER" id="PTHR20941:SF1">
    <property type="entry name" value="FOLIC ACID SYNTHESIS PROTEIN FOL1"/>
    <property type="match status" value="1"/>
</dbReference>
<reference evidence="10 11" key="1">
    <citation type="journal article" date="2015" name="Microbes Environ.">
        <title>Distribution and evolution of nitrogen fixation genes in the phylum bacteroidetes.</title>
        <authorList>
            <person name="Inoue J."/>
            <person name="Oshima K."/>
            <person name="Suda W."/>
            <person name="Sakamoto M."/>
            <person name="Iino T."/>
            <person name="Noda S."/>
            <person name="Hongoh Y."/>
            <person name="Hattori M."/>
            <person name="Ohkuma M."/>
        </authorList>
    </citation>
    <scope>NUCLEOTIDE SEQUENCE [LARGE SCALE GENOMIC DNA]</scope>
    <source>
        <strain evidence="10 11">JCM 15093</strain>
    </source>
</reference>
<evidence type="ECO:0000313" key="11">
    <source>
        <dbReference type="Proteomes" id="UP000027601"/>
    </source>
</evidence>
<evidence type="ECO:0000259" key="9">
    <source>
        <dbReference type="PROSITE" id="PS50972"/>
    </source>
</evidence>
<dbReference type="NCBIfam" id="TIGR01496">
    <property type="entry name" value="DHPS"/>
    <property type="match status" value="1"/>
</dbReference>
<dbReference type="InterPro" id="IPR045031">
    <property type="entry name" value="DHP_synth-like"/>
</dbReference>
<dbReference type="STRING" id="1121097.GCA_000428125_00425"/>
<dbReference type="InterPro" id="IPR011005">
    <property type="entry name" value="Dihydropteroate_synth-like_sf"/>
</dbReference>
<keyword evidence="5" id="KW-0808">Transferase</keyword>